<protein>
    <submittedName>
        <fullName evidence="1">Uncharacterized protein</fullName>
    </submittedName>
</protein>
<dbReference type="AlphaFoldDB" id="A0AAD8LY12"/>
<gene>
    <name evidence="1" type="ORF">POM88_052506</name>
</gene>
<accession>A0AAD8LY12</accession>
<proteinExistence type="predicted"/>
<reference evidence="1" key="2">
    <citation type="submission" date="2023-05" db="EMBL/GenBank/DDBJ databases">
        <authorList>
            <person name="Schelkunov M.I."/>
        </authorList>
    </citation>
    <scope>NUCLEOTIDE SEQUENCE</scope>
    <source>
        <strain evidence="1">Hsosn_3</strain>
        <tissue evidence="1">Leaf</tissue>
    </source>
</reference>
<evidence type="ECO:0000313" key="1">
    <source>
        <dbReference type="EMBL" id="KAK1353371.1"/>
    </source>
</evidence>
<dbReference type="EMBL" id="JAUIZM010000013">
    <property type="protein sequence ID" value="KAK1353371.1"/>
    <property type="molecule type" value="Genomic_DNA"/>
</dbReference>
<organism evidence="1 2">
    <name type="scientific">Heracleum sosnowskyi</name>
    <dbReference type="NCBI Taxonomy" id="360622"/>
    <lineage>
        <taxon>Eukaryota</taxon>
        <taxon>Viridiplantae</taxon>
        <taxon>Streptophyta</taxon>
        <taxon>Embryophyta</taxon>
        <taxon>Tracheophyta</taxon>
        <taxon>Spermatophyta</taxon>
        <taxon>Magnoliopsida</taxon>
        <taxon>eudicotyledons</taxon>
        <taxon>Gunneridae</taxon>
        <taxon>Pentapetalae</taxon>
        <taxon>asterids</taxon>
        <taxon>campanulids</taxon>
        <taxon>Apiales</taxon>
        <taxon>Apiaceae</taxon>
        <taxon>Apioideae</taxon>
        <taxon>apioid superclade</taxon>
        <taxon>Tordylieae</taxon>
        <taxon>Tordyliinae</taxon>
        <taxon>Heracleum</taxon>
    </lineage>
</organism>
<comment type="caution">
    <text evidence="1">The sequence shown here is derived from an EMBL/GenBank/DDBJ whole genome shotgun (WGS) entry which is preliminary data.</text>
</comment>
<evidence type="ECO:0000313" key="2">
    <source>
        <dbReference type="Proteomes" id="UP001237642"/>
    </source>
</evidence>
<reference evidence="1" key="1">
    <citation type="submission" date="2023-02" db="EMBL/GenBank/DDBJ databases">
        <title>Genome of toxic invasive species Heracleum sosnowskyi carries increased number of genes despite the absence of recent whole-genome duplications.</title>
        <authorList>
            <person name="Schelkunov M."/>
            <person name="Shtratnikova V."/>
            <person name="Makarenko M."/>
            <person name="Klepikova A."/>
            <person name="Omelchenko D."/>
            <person name="Novikova G."/>
            <person name="Obukhova E."/>
            <person name="Bogdanov V."/>
            <person name="Penin A."/>
            <person name="Logacheva M."/>
        </authorList>
    </citation>
    <scope>NUCLEOTIDE SEQUENCE</scope>
    <source>
        <strain evidence="1">Hsosn_3</strain>
        <tissue evidence="1">Leaf</tissue>
    </source>
</reference>
<sequence>MDKGVQEEHVVKNSVANADRVTHVGVPVVETGKDLVSPSTGNSGFGLWRGHEVDSEFVGLLDIIMTKYLETFEHFTTTNKKLCTMKLNMLCSSVNVFTKISTTQVDTEMILEHRSVFSASQNLGFNTLIDDTKIELQDLHTLRAEKMQEIQKAYGTMGTNLLVGCIGDDLLSVP</sequence>
<dbReference type="Proteomes" id="UP001237642">
    <property type="component" value="Unassembled WGS sequence"/>
</dbReference>
<name>A0AAD8LY12_9APIA</name>
<keyword evidence="2" id="KW-1185">Reference proteome</keyword>